<gene>
    <name evidence="1" type="ORF">SAMN02745129_0934</name>
</gene>
<accession>A0A1M5N8M7</accession>
<dbReference type="Gene3D" id="3.30.70.100">
    <property type="match status" value="1"/>
</dbReference>
<reference evidence="1 2" key="1">
    <citation type="submission" date="2016-11" db="EMBL/GenBank/DDBJ databases">
        <authorList>
            <person name="Jaros S."/>
            <person name="Januszkiewicz K."/>
            <person name="Wedrychowicz H."/>
        </authorList>
    </citation>
    <scope>NUCLEOTIDE SEQUENCE [LARGE SCALE GENOMIC DNA]</scope>
    <source>
        <strain evidence="1 2">DSM 16917</strain>
    </source>
</reference>
<dbReference type="RefSeq" id="WP_067654473.1">
    <property type="nucleotide sequence ID" value="NZ_FQXG01000001.1"/>
</dbReference>
<sequence length="107" mass="12080">MSAKTLIVFFNLKPNTTESDYLNWAKEVDLPTVNQLGSVSSFEVFKGLTMFGEQKPSPWQYFEVIHIASEQAFLADVQTEEMQKVVAQFNAFAEDAHFIVTENILAA</sequence>
<dbReference type="OrthoDB" id="4731620at2"/>
<dbReference type="SUPFAM" id="SSF54909">
    <property type="entry name" value="Dimeric alpha+beta barrel"/>
    <property type="match status" value="1"/>
</dbReference>
<organism evidence="1 2">
    <name type="scientific">Ferrimonas marina</name>
    <dbReference type="NCBI Taxonomy" id="299255"/>
    <lineage>
        <taxon>Bacteria</taxon>
        <taxon>Pseudomonadati</taxon>
        <taxon>Pseudomonadota</taxon>
        <taxon>Gammaproteobacteria</taxon>
        <taxon>Alteromonadales</taxon>
        <taxon>Ferrimonadaceae</taxon>
        <taxon>Ferrimonas</taxon>
    </lineage>
</organism>
<protein>
    <submittedName>
        <fullName evidence="1">REDY-like protein HapK</fullName>
    </submittedName>
</protein>
<dbReference type="AlphaFoldDB" id="A0A1M5N8M7"/>
<proteinExistence type="predicted"/>
<name>A0A1M5N8M7_9GAMM</name>
<dbReference type="InterPro" id="IPR011008">
    <property type="entry name" value="Dimeric_a/b-barrel"/>
</dbReference>
<dbReference type="STRING" id="299255.SAMN02745129_0934"/>
<dbReference type="EMBL" id="FQXG01000001">
    <property type="protein sequence ID" value="SHG85837.1"/>
    <property type="molecule type" value="Genomic_DNA"/>
</dbReference>
<evidence type="ECO:0000313" key="2">
    <source>
        <dbReference type="Proteomes" id="UP000184268"/>
    </source>
</evidence>
<dbReference type="Proteomes" id="UP000184268">
    <property type="component" value="Unassembled WGS sequence"/>
</dbReference>
<evidence type="ECO:0000313" key="1">
    <source>
        <dbReference type="EMBL" id="SHG85837.1"/>
    </source>
</evidence>
<dbReference type="Pfam" id="PF11639">
    <property type="entry name" value="HapK"/>
    <property type="match status" value="1"/>
</dbReference>
<dbReference type="InterPro" id="IPR021667">
    <property type="entry name" value="HapK"/>
</dbReference>
<keyword evidence="2" id="KW-1185">Reference proteome</keyword>